<dbReference type="Pfam" id="PF00137">
    <property type="entry name" value="ATP-synt_C"/>
    <property type="match status" value="3"/>
</dbReference>
<feature type="transmembrane region" description="Helical" evidence="9">
    <location>
        <begin position="196"/>
        <end position="221"/>
    </location>
</feature>
<comment type="subcellular location">
    <subcellularLocation>
        <location evidence="1">Membrane</location>
        <topology evidence="1">Multi-pass membrane protein</topology>
    </subcellularLocation>
</comment>
<dbReference type="InterPro" id="IPR035921">
    <property type="entry name" value="F/V-ATP_Csub_sf"/>
</dbReference>
<keyword evidence="7" id="KW-0406">Ion transport</keyword>
<dbReference type="GO" id="GO:0015986">
    <property type="term" value="P:proton motive force-driven ATP synthesis"/>
    <property type="evidence" value="ECO:0007669"/>
    <property type="project" value="InterPro"/>
</dbReference>
<proteinExistence type="inferred from homology"/>
<evidence type="ECO:0000313" key="12">
    <source>
        <dbReference type="Proteomes" id="UP000605144"/>
    </source>
</evidence>
<dbReference type="SUPFAM" id="SSF81333">
    <property type="entry name" value="F1F0 ATP synthase subunit C"/>
    <property type="match status" value="3"/>
</dbReference>
<evidence type="ECO:0000256" key="8">
    <source>
        <dbReference type="ARBA" id="ARBA00023136"/>
    </source>
</evidence>
<feature type="domain" description="V-ATPase proteolipid subunit C-like" evidence="10">
    <location>
        <begin position="158"/>
        <end position="216"/>
    </location>
</feature>
<dbReference type="GO" id="GO:0015078">
    <property type="term" value="F:proton transmembrane transporter activity"/>
    <property type="evidence" value="ECO:0007669"/>
    <property type="project" value="InterPro"/>
</dbReference>
<comment type="caution">
    <text evidence="11">The sequence shown here is derived from an EMBL/GenBank/DDBJ whole genome shotgun (WGS) entry which is preliminary data.</text>
</comment>
<dbReference type="PRINTS" id="PR00124">
    <property type="entry name" value="ATPASEC"/>
</dbReference>
<evidence type="ECO:0000256" key="7">
    <source>
        <dbReference type="ARBA" id="ARBA00023065"/>
    </source>
</evidence>
<dbReference type="Gene3D" id="1.20.120.610">
    <property type="entry name" value="lithium bound rotor ring of v- atpase"/>
    <property type="match status" value="1"/>
</dbReference>
<dbReference type="Gene3D" id="1.20.20.10">
    <property type="entry name" value="F1F0 ATP synthase subunit C"/>
    <property type="match status" value="1"/>
</dbReference>
<keyword evidence="8 9" id="KW-0472">Membrane</keyword>
<evidence type="ECO:0000256" key="3">
    <source>
        <dbReference type="ARBA" id="ARBA00007296"/>
    </source>
</evidence>
<feature type="transmembrane region" description="Helical" evidence="9">
    <location>
        <begin position="60"/>
        <end position="78"/>
    </location>
</feature>
<organism evidence="11 12">
    <name type="scientific">Methanothermococcus okinawensis</name>
    <dbReference type="NCBI Taxonomy" id="155863"/>
    <lineage>
        <taxon>Archaea</taxon>
        <taxon>Methanobacteriati</taxon>
        <taxon>Methanobacteriota</taxon>
        <taxon>Methanomada group</taxon>
        <taxon>Methanococci</taxon>
        <taxon>Methanococcales</taxon>
        <taxon>Methanococcaceae</taxon>
        <taxon>Methanothermococcus</taxon>
    </lineage>
</organism>
<evidence type="ECO:0000256" key="9">
    <source>
        <dbReference type="SAM" id="Phobius"/>
    </source>
</evidence>
<keyword evidence="4" id="KW-0813">Transport</keyword>
<gene>
    <name evidence="11" type="ORF">EYG76_04685</name>
</gene>
<dbReference type="GO" id="GO:0033177">
    <property type="term" value="C:proton-transporting two-sector ATPase complex, proton-transporting domain"/>
    <property type="evidence" value="ECO:0007669"/>
    <property type="project" value="InterPro"/>
</dbReference>
<accession>A0A833DRU8</accession>
<evidence type="ECO:0000256" key="1">
    <source>
        <dbReference type="ARBA" id="ARBA00004141"/>
    </source>
</evidence>
<evidence type="ECO:0000256" key="2">
    <source>
        <dbReference type="ARBA" id="ARBA00006704"/>
    </source>
</evidence>
<dbReference type="PANTHER" id="PTHR10263">
    <property type="entry name" value="V-TYPE PROTON ATPASE PROTEOLIPID SUBUNIT"/>
    <property type="match status" value="1"/>
</dbReference>
<dbReference type="CDD" id="cd18180">
    <property type="entry name" value="ATP-synt_Vo_Ao_c_NTPK_rpt2"/>
    <property type="match status" value="1"/>
</dbReference>
<evidence type="ECO:0000256" key="4">
    <source>
        <dbReference type="ARBA" id="ARBA00022448"/>
    </source>
</evidence>
<keyword evidence="5 9" id="KW-0812">Transmembrane</keyword>
<dbReference type="NCBIfam" id="NF004913">
    <property type="entry name" value="PRK06271.1"/>
    <property type="match status" value="1"/>
</dbReference>
<dbReference type="AlphaFoldDB" id="A0A833DRU8"/>
<protein>
    <submittedName>
        <fullName evidence="11">V-type ATP synthase subunit K</fullName>
    </submittedName>
</protein>
<comment type="similarity">
    <text evidence="2">Belongs to the ATPase C chain family.</text>
</comment>
<sequence>MVFENPLLLGAVGAGLAVGIAGLGSGIGAGIAGASGAGVIAEDPSKFGTAIVFQALPQTQGLYGFLVAILILFVFKTAPEWAMLGAGVATGLAGLSAIGQGIASSAGLGAVAEDDGIFGKAMVFSVLPETQAIYGLLVAILLLVGVFSGEGVATIAALGAGLAVGFAGLSGIGQGITAAGAIGATARNSDAMGKGLVLAVMPETFAIFGLLIAILIMLGIMF</sequence>
<dbReference type="Proteomes" id="UP000605144">
    <property type="component" value="Unassembled WGS sequence"/>
</dbReference>
<feature type="transmembrane region" description="Helical" evidence="9">
    <location>
        <begin position="132"/>
        <end position="149"/>
    </location>
</feature>
<dbReference type="EMBL" id="DQSV01000091">
    <property type="protein sequence ID" value="HIP17571.1"/>
    <property type="molecule type" value="Genomic_DNA"/>
</dbReference>
<feature type="transmembrane region" description="Helical" evidence="9">
    <location>
        <begin position="155"/>
        <end position="184"/>
    </location>
</feature>
<dbReference type="InterPro" id="IPR038662">
    <property type="entry name" value="ATP_synth_F0_csu_sf"/>
</dbReference>
<evidence type="ECO:0000313" key="11">
    <source>
        <dbReference type="EMBL" id="HIP17571.1"/>
    </source>
</evidence>
<comment type="similarity">
    <text evidence="3">Belongs to the V-ATPase proteolipid subunit family.</text>
</comment>
<dbReference type="CDD" id="cd18179">
    <property type="entry name" value="ATP-synt_Vo_Ao_c_NTPK_rpt1"/>
    <property type="match status" value="1"/>
</dbReference>
<name>A0A833DRU8_9EURY</name>
<feature type="domain" description="V-ATPase proteolipid subunit C-like" evidence="10">
    <location>
        <begin position="12"/>
        <end position="71"/>
    </location>
</feature>
<dbReference type="GO" id="GO:0045259">
    <property type="term" value="C:proton-transporting ATP synthase complex"/>
    <property type="evidence" value="ECO:0007669"/>
    <property type="project" value="InterPro"/>
</dbReference>
<keyword evidence="6 9" id="KW-1133">Transmembrane helix</keyword>
<evidence type="ECO:0000256" key="5">
    <source>
        <dbReference type="ARBA" id="ARBA00022692"/>
    </source>
</evidence>
<dbReference type="InterPro" id="IPR002379">
    <property type="entry name" value="ATPase_proteolipid_c-like_dom"/>
</dbReference>
<feature type="domain" description="V-ATPase proteolipid subunit C-like" evidence="10">
    <location>
        <begin position="84"/>
        <end position="142"/>
    </location>
</feature>
<evidence type="ECO:0000259" key="10">
    <source>
        <dbReference type="Pfam" id="PF00137"/>
    </source>
</evidence>
<dbReference type="InterPro" id="IPR000454">
    <property type="entry name" value="ATP_synth_F0_csu"/>
</dbReference>
<reference evidence="11" key="1">
    <citation type="journal article" date="2020" name="ISME J.">
        <title>Gammaproteobacteria mediating utilization of methyl-, sulfur- and petroleum organic compounds in deep ocean hydrothermal plumes.</title>
        <authorList>
            <person name="Zhou Z."/>
            <person name="Liu Y."/>
            <person name="Pan J."/>
            <person name="Cron B.R."/>
            <person name="Toner B.M."/>
            <person name="Anantharaman K."/>
            <person name="Breier J.A."/>
            <person name="Dick G.J."/>
            <person name="Li M."/>
        </authorList>
    </citation>
    <scope>NUCLEOTIDE SEQUENCE</scope>
    <source>
        <strain evidence="11">SZUA-1385</strain>
    </source>
</reference>
<evidence type="ECO:0000256" key="6">
    <source>
        <dbReference type="ARBA" id="ARBA00022989"/>
    </source>
</evidence>